<evidence type="ECO:0000313" key="1">
    <source>
        <dbReference type="EMBL" id="CAF4179507.1"/>
    </source>
</evidence>
<organism evidence="1 2">
    <name type="scientific">Rotaria magnacalcarata</name>
    <dbReference type="NCBI Taxonomy" id="392030"/>
    <lineage>
        <taxon>Eukaryota</taxon>
        <taxon>Metazoa</taxon>
        <taxon>Spiralia</taxon>
        <taxon>Gnathifera</taxon>
        <taxon>Rotifera</taxon>
        <taxon>Eurotatoria</taxon>
        <taxon>Bdelloidea</taxon>
        <taxon>Philodinida</taxon>
        <taxon>Philodinidae</taxon>
        <taxon>Rotaria</taxon>
    </lineage>
</organism>
<dbReference type="AlphaFoldDB" id="A0A8S2RNH5"/>
<comment type="caution">
    <text evidence="1">The sequence shown here is derived from an EMBL/GenBank/DDBJ whole genome shotgun (WGS) entry which is preliminary data.</text>
</comment>
<evidence type="ECO:0000313" key="2">
    <source>
        <dbReference type="Proteomes" id="UP000681967"/>
    </source>
</evidence>
<proteinExistence type="predicted"/>
<feature type="non-terminal residue" evidence="1">
    <location>
        <position position="83"/>
    </location>
</feature>
<accession>A0A8S2RNH5</accession>
<name>A0A8S2RNH5_9BILA</name>
<dbReference type="EMBL" id="CAJOBH010014128">
    <property type="protein sequence ID" value="CAF4179507.1"/>
    <property type="molecule type" value="Genomic_DNA"/>
</dbReference>
<gene>
    <name evidence="1" type="ORF">BYL167_LOCUS22755</name>
</gene>
<dbReference type="Proteomes" id="UP000681967">
    <property type="component" value="Unassembled WGS sequence"/>
</dbReference>
<sequence length="83" mass="9663">MMCKALGKGFNIVKLICRERSIDEDDLEKLLDIIINRSSIRCLNMGSVRVRNFFGITKYTCQEIVAEFNSQSLKVRFSNTYYD</sequence>
<reference evidence="1" key="1">
    <citation type="submission" date="2021-02" db="EMBL/GenBank/DDBJ databases">
        <authorList>
            <person name="Nowell W R."/>
        </authorList>
    </citation>
    <scope>NUCLEOTIDE SEQUENCE</scope>
</reference>
<protein>
    <submittedName>
        <fullName evidence="1">Uncharacterized protein</fullName>
    </submittedName>
</protein>